<feature type="region of interest" description="Disordered" evidence="1">
    <location>
        <begin position="203"/>
        <end position="235"/>
    </location>
</feature>
<dbReference type="PROSITE" id="PS00018">
    <property type="entry name" value="EF_HAND_1"/>
    <property type="match status" value="1"/>
</dbReference>
<organism evidence="2 3">
    <name type="scientific">Candidatus Egerieousia excrementavium</name>
    <dbReference type="NCBI Taxonomy" id="2840778"/>
    <lineage>
        <taxon>Bacteria</taxon>
        <taxon>Pseudomonadati</taxon>
        <taxon>Bacteroidota</taxon>
        <taxon>Bacteroidia</taxon>
        <taxon>Bacteroidales</taxon>
        <taxon>Candidatus Egerieousia</taxon>
    </lineage>
</organism>
<evidence type="ECO:0000313" key="3">
    <source>
        <dbReference type="Proteomes" id="UP000823635"/>
    </source>
</evidence>
<feature type="compositionally biased region" description="Polar residues" evidence="1">
    <location>
        <begin position="222"/>
        <end position="231"/>
    </location>
</feature>
<protein>
    <recommendedName>
        <fullName evidence="4">DUF4906 domain-containing protein</fullName>
    </recommendedName>
</protein>
<name>A0A9D9DLB6_9BACT</name>
<comment type="caution">
    <text evidence="2">The sequence shown here is derived from an EMBL/GenBank/DDBJ whole genome shotgun (WGS) entry which is preliminary data.</text>
</comment>
<proteinExistence type="predicted"/>
<dbReference type="EMBL" id="JADINB010000056">
    <property type="protein sequence ID" value="MBO8428758.1"/>
    <property type="molecule type" value="Genomic_DNA"/>
</dbReference>
<reference evidence="2" key="2">
    <citation type="journal article" date="2021" name="PeerJ">
        <title>Extensive microbial diversity within the chicken gut microbiome revealed by metagenomics and culture.</title>
        <authorList>
            <person name="Gilroy R."/>
            <person name="Ravi A."/>
            <person name="Getino M."/>
            <person name="Pursley I."/>
            <person name="Horton D.L."/>
            <person name="Alikhan N.F."/>
            <person name="Baker D."/>
            <person name="Gharbi K."/>
            <person name="Hall N."/>
            <person name="Watson M."/>
            <person name="Adriaenssens E.M."/>
            <person name="Foster-Nyarko E."/>
            <person name="Jarju S."/>
            <person name="Secka A."/>
            <person name="Antonio M."/>
            <person name="Oren A."/>
            <person name="Chaudhuri R.R."/>
            <person name="La Ragione R."/>
            <person name="Hildebrand F."/>
            <person name="Pallen M.J."/>
        </authorList>
    </citation>
    <scope>NUCLEOTIDE SEQUENCE</scope>
    <source>
        <strain evidence="2">15467</strain>
    </source>
</reference>
<dbReference type="AlphaFoldDB" id="A0A9D9DLB6"/>
<dbReference type="Proteomes" id="UP000823635">
    <property type="component" value="Unassembled WGS sequence"/>
</dbReference>
<gene>
    <name evidence="2" type="ORF">IAC68_02350</name>
</gene>
<feature type="non-terminal residue" evidence="2">
    <location>
        <position position="1"/>
    </location>
</feature>
<dbReference type="InterPro" id="IPR018247">
    <property type="entry name" value="EF_Hand_1_Ca_BS"/>
</dbReference>
<accession>A0A9D9DLB6</accession>
<sequence length="744" mass="84861">RDKQDKNEPAEGDELVLGQEVVNGEFTYANENSTYVEMTGTLSYEYTGPNDGQRYYVEADVRYVIHLGYASGNPNDYDTDRNCNYTYTVTVRGINDIEVEVTADPQGPGEVRPGAEGDVIYSRAGVYEFDAHYDRRLITINLSEIPDGQTDPDAANGVTWGVRTPFSNGIYDLNAPDNLSGIEDYKWVKFAINSDYGVDDDKYVKYPGDQNYDDPRIDDGTDNQPPGSSYGYNGDYSNAHLLDVQQFVERINEMKQEMKQDPYKPTTVAVTVFIDEYVYYRDPVTYTEDLSLWKYSVDQPDRMMYIFIVPGDSKYSPDGESLVINSVLTFRQKSLRTIYDVNNPDLTSGNTIDGRQGLWGLESIMETGRLETGGSEIANGDSRSNGRRNTLRCMLGQSYNRTLKWSEVLNTSHHYAMNDGYKNALYACLMRNRDLNGDNIVQANEIRWYLASVNQLVDIYIGEYALDREAWLYPENPADRPGSRDNRWHYTTSTYINGNPGNPEVLWSEEGASLGSYGASQNSNGNLYAYRCVRNLGIALDNPDTEPLPLYTSTYIETTGEYLIDVTRLNPNSRRENFESGYLPEHTDIQISNLPYAKFLVQGVNSDSPTPEYDLESPARPNYGYLYFTNEQTWEMCRQYEANLQAGYRMPNLRELLIMLNTLPDEAWKLYEKRWSFGLISYTYTKKAMYMCKTQFSRAGESPFNEHGEIRLSFRMNADNKSIGLLNDARTEGGYIRAVKDVRQ</sequence>
<reference evidence="2" key="1">
    <citation type="submission" date="2020-10" db="EMBL/GenBank/DDBJ databases">
        <authorList>
            <person name="Gilroy R."/>
        </authorList>
    </citation>
    <scope>NUCLEOTIDE SEQUENCE</scope>
    <source>
        <strain evidence="2">15467</strain>
    </source>
</reference>
<evidence type="ECO:0000256" key="1">
    <source>
        <dbReference type="SAM" id="MobiDB-lite"/>
    </source>
</evidence>
<evidence type="ECO:0008006" key="4">
    <source>
        <dbReference type="Google" id="ProtNLM"/>
    </source>
</evidence>
<evidence type="ECO:0000313" key="2">
    <source>
        <dbReference type="EMBL" id="MBO8428758.1"/>
    </source>
</evidence>